<evidence type="ECO:0000256" key="5">
    <source>
        <dbReference type="ARBA" id="ARBA00023306"/>
    </source>
</evidence>
<feature type="compositionally biased region" description="Low complexity" evidence="6">
    <location>
        <begin position="135"/>
        <end position="150"/>
    </location>
</feature>
<dbReference type="PANTHER" id="PTHR10507">
    <property type="entry name" value="CDC45-RELATED PROTEIN"/>
    <property type="match status" value="1"/>
</dbReference>
<evidence type="ECO:0000256" key="6">
    <source>
        <dbReference type="SAM" id="MobiDB-lite"/>
    </source>
</evidence>
<dbReference type="OMA" id="DMMERIF"/>
<comment type="subcellular location">
    <subcellularLocation>
        <location evidence="1">Nucleus</location>
    </subcellularLocation>
</comment>
<accession>A0A066VCH2</accession>
<dbReference type="GO" id="GO:0006270">
    <property type="term" value="P:DNA replication initiation"/>
    <property type="evidence" value="ECO:0007669"/>
    <property type="project" value="InterPro"/>
</dbReference>
<sequence>MVLIHPPREASDPYYDARAPDYALAYLDILKKSRCASFSISSTASANAAVLLLVSPDPDALCAARVLVRLLTDDDIPHRLVPVDGYATLQRIIETDVVGNDELHTLVFLNLGSVLSLPTYFTVPKCRPEFQVGRSSSPSASGAGAPLLGSNDEDEDDEVTGFPLPPKCSLHILDSHRPWNLDNLFATSDMMERIFVWDDGEVIEKLAAEAEAYEKLEFDWGIDSDSDSEDSGGSEDDKDESEDVQSEDDEDEDEEEGEGGQRRRKRRRLGSRDDDEDSAISSPRRRRRKSKKPKDLDRPRKLSSHERARLQGVLQRYYHKGTNMGLAVSGMAYLLA</sequence>
<dbReference type="GO" id="GO:0003688">
    <property type="term" value="F:DNA replication origin binding"/>
    <property type="evidence" value="ECO:0007669"/>
    <property type="project" value="TreeGrafter"/>
</dbReference>
<dbReference type="RefSeq" id="XP_013240051.1">
    <property type="nucleotide sequence ID" value="XM_013384597.1"/>
</dbReference>
<dbReference type="InParanoid" id="A0A066VCH2"/>
<evidence type="ECO:0000256" key="2">
    <source>
        <dbReference type="ARBA" id="ARBA00010727"/>
    </source>
</evidence>
<evidence type="ECO:0000256" key="4">
    <source>
        <dbReference type="ARBA" id="ARBA00023242"/>
    </source>
</evidence>
<feature type="region of interest" description="Disordered" evidence="6">
    <location>
        <begin position="218"/>
        <end position="308"/>
    </location>
</feature>
<proteinExistence type="inferred from homology"/>
<feature type="compositionally biased region" description="Basic and acidic residues" evidence="6">
    <location>
        <begin position="293"/>
        <end position="308"/>
    </location>
</feature>
<dbReference type="GO" id="GO:0003697">
    <property type="term" value="F:single-stranded DNA binding"/>
    <property type="evidence" value="ECO:0007669"/>
    <property type="project" value="TreeGrafter"/>
</dbReference>
<keyword evidence="5" id="KW-0131">Cell cycle</keyword>
<evidence type="ECO:0000313" key="7">
    <source>
        <dbReference type="EMBL" id="KDN36459.1"/>
    </source>
</evidence>
<protein>
    <submittedName>
        <fullName evidence="7">CDC45-domain-containing protein</fullName>
    </submittedName>
</protein>
<dbReference type="OrthoDB" id="10258882at2759"/>
<dbReference type="GeneID" id="25266241"/>
<dbReference type="EMBL" id="JMSN01000168">
    <property type="protein sequence ID" value="KDN36459.1"/>
    <property type="molecule type" value="Genomic_DNA"/>
</dbReference>
<dbReference type="PANTHER" id="PTHR10507:SF0">
    <property type="entry name" value="CELL DIVISION CONTROL PROTEIN 45 HOMOLOG"/>
    <property type="match status" value="1"/>
</dbReference>
<name>A0A066VCH2_TILAU</name>
<feature type="non-terminal residue" evidence="7">
    <location>
        <position position="336"/>
    </location>
</feature>
<dbReference type="GO" id="GO:1902977">
    <property type="term" value="P:mitotic DNA replication preinitiation complex assembly"/>
    <property type="evidence" value="ECO:0007669"/>
    <property type="project" value="TreeGrafter"/>
</dbReference>
<comment type="caution">
    <text evidence="7">The sequence shown here is derived from an EMBL/GenBank/DDBJ whole genome shotgun (WGS) entry which is preliminary data.</text>
</comment>
<evidence type="ECO:0000256" key="3">
    <source>
        <dbReference type="ARBA" id="ARBA00022705"/>
    </source>
</evidence>
<dbReference type="HOGENOM" id="CLU_827847_0_0_1"/>
<dbReference type="Pfam" id="PF02724">
    <property type="entry name" value="CDC45"/>
    <property type="match status" value="1"/>
</dbReference>
<feature type="compositionally biased region" description="Basic residues" evidence="6">
    <location>
        <begin position="283"/>
        <end position="292"/>
    </location>
</feature>
<gene>
    <name evidence="7" type="ORF">K437DRAFT_271126</name>
</gene>
<feature type="region of interest" description="Disordered" evidence="6">
    <location>
        <begin position="132"/>
        <end position="162"/>
    </location>
</feature>
<reference evidence="7 8" key="1">
    <citation type="submission" date="2014-05" db="EMBL/GenBank/DDBJ databases">
        <title>Draft genome sequence of a rare smut relative, Tilletiaria anomala UBC 951.</title>
        <authorList>
            <consortium name="DOE Joint Genome Institute"/>
            <person name="Toome M."/>
            <person name="Kuo A."/>
            <person name="Henrissat B."/>
            <person name="Lipzen A."/>
            <person name="Tritt A."/>
            <person name="Yoshinaga Y."/>
            <person name="Zane M."/>
            <person name="Barry K."/>
            <person name="Grigoriev I.V."/>
            <person name="Spatafora J.W."/>
            <person name="Aimea M.C."/>
        </authorList>
    </citation>
    <scope>NUCLEOTIDE SEQUENCE [LARGE SCALE GENOMIC DNA]</scope>
    <source>
        <strain evidence="7 8">UBC 951</strain>
    </source>
</reference>
<dbReference type="InterPro" id="IPR003874">
    <property type="entry name" value="CDC45"/>
</dbReference>
<keyword evidence="3" id="KW-0235">DNA replication</keyword>
<dbReference type="STRING" id="1037660.A0A066VCH2"/>
<keyword evidence="8" id="KW-1185">Reference proteome</keyword>
<organism evidence="7 8">
    <name type="scientific">Tilletiaria anomala (strain ATCC 24038 / CBS 436.72 / UBC 951)</name>
    <dbReference type="NCBI Taxonomy" id="1037660"/>
    <lineage>
        <taxon>Eukaryota</taxon>
        <taxon>Fungi</taxon>
        <taxon>Dikarya</taxon>
        <taxon>Basidiomycota</taxon>
        <taxon>Ustilaginomycotina</taxon>
        <taxon>Exobasidiomycetes</taxon>
        <taxon>Georgefischeriales</taxon>
        <taxon>Tilletiariaceae</taxon>
        <taxon>Tilletiaria</taxon>
    </lineage>
</organism>
<comment type="similarity">
    <text evidence="2">Belongs to the CDC45 family.</text>
</comment>
<dbReference type="GO" id="GO:0031261">
    <property type="term" value="C:DNA replication preinitiation complex"/>
    <property type="evidence" value="ECO:0007669"/>
    <property type="project" value="TreeGrafter"/>
</dbReference>
<dbReference type="Proteomes" id="UP000027361">
    <property type="component" value="Unassembled WGS sequence"/>
</dbReference>
<dbReference type="GO" id="GO:0000727">
    <property type="term" value="P:double-strand break repair via break-induced replication"/>
    <property type="evidence" value="ECO:0007669"/>
    <property type="project" value="TreeGrafter"/>
</dbReference>
<keyword evidence="4" id="KW-0539">Nucleus</keyword>
<feature type="compositionally biased region" description="Acidic residues" evidence="6">
    <location>
        <begin position="220"/>
        <end position="258"/>
    </location>
</feature>
<dbReference type="AlphaFoldDB" id="A0A066VCH2"/>
<evidence type="ECO:0000313" key="8">
    <source>
        <dbReference type="Proteomes" id="UP000027361"/>
    </source>
</evidence>
<dbReference type="GO" id="GO:0003682">
    <property type="term" value="F:chromatin binding"/>
    <property type="evidence" value="ECO:0007669"/>
    <property type="project" value="TreeGrafter"/>
</dbReference>
<evidence type="ECO:0000256" key="1">
    <source>
        <dbReference type="ARBA" id="ARBA00004123"/>
    </source>
</evidence>